<dbReference type="Gene3D" id="4.10.60.10">
    <property type="entry name" value="Zinc finger, CCHC-type"/>
    <property type="match status" value="1"/>
</dbReference>
<comment type="caution">
    <text evidence="2">The sequence shown here is derived from an EMBL/GenBank/DDBJ whole genome shotgun (WGS) entry which is preliminary data.</text>
</comment>
<dbReference type="Pfam" id="PF00098">
    <property type="entry name" value="zf-CCHC"/>
    <property type="match status" value="1"/>
</dbReference>
<proteinExistence type="predicted"/>
<dbReference type="InterPro" id="IPR036875">
    <property type="entry name" value="Znf_CCHC_sf"/>
</dbReference>
<evidence type="ECO:0000313" key="3">
    <source>
        <dbReference type="Proteomes" id="UP000215335"/>
    </source>
</evidence>
<dbReference type="Proteomes" id="UP000215335">
    <property type="component" value="Unassembled WGS sequence"/>
</dbReference>
<dbReference type="OrthoDB" id="7698093at2759"/>
<gene>
    <name evidence="2" type="ORF">TSAR_013075</name>
</gene>
<sequence length="78" mass="9100">MKSNMRGLRMAIVILSDELLEKGHIRVGLISCRIRKHVKVVRYHKCLGFGHWKDECNEVDRSNLCFKCGEVDHRMAEC</sequence>
<evidence type="ECO:0000259" key="1">
    <source>
        <dbReference type="Pfam" id="PF00098"/>
    </source>
</evidence>
<dbReference type="GO" id="GO:0008270">
    <property type="term" value="F:zinc ion binding"/>
    <property type="evidence" value="ECO:0007669"/>
    <property type="project" value="InterPro"/>
</dbReference>
<protein>
    <recommendedName>
        <fullName evidence="1">CCHC-type domain-containing protein</fullName>
    </recommendedName>
</protein>
<reference evidence="2 3" key="1">
    <citation type="journal article" date="2017" name="Curr. Biol.">
        <title>The Evolution of Venom by Co-option of Single-Copy Genes.</title>
        <authorList>
            <person name="Martinson E.O."/>
            <person name="Mrinalini"/>
            <person name="Kelkar Y.D."/>
            <person name="Chang C.H."/>
            <person name="Werren J.H."/>
        </authorList>
    </citation>
    <scope>NUCLEOTIDE SEQUENCE [LARGE SCALE GENOMIC DNA]</scope>
    <source>
        <strain evidence="2 3">Alberta</strain>
        <tissue evidence="2">Whole body</tissue>
    </source>
</reference>
<dbReference type="EMBL" id="NNAY01000014">
    <property type="protein sequence ID" value="OXU31963.1"/>
    <property type="molecule type" value="Genomic_DNA"/>
</dbReference>
<dbReference type="AlphaFoldDB" id="A0A232FN13"/>
<dbReference type="InterPro" id="IPR001878">
    <property type="entry name" value="Znf_CCHC"/>
</dbReference>
<dbReference type="SUPFAM" id="SSF57756">
    <property type="entry name" value="Retrovirus zinc finger-like domains"/>
    <property type="match status" value="1"/>
</dbReference>
<evidence type="ECO:0000313" key="2">
    <source>
        <dbReference type="EMBL" id="OXU31963.1"/>
    </source>
</evidence>
<dbReference type="GO" id="GO:0003676">
    <property type="term" value="F:nucleic acid binding"/>
    <property type="evidence" value="ECO:0007669"/>
    <property type="project" value="InterPro"/>
</dbReference>
<name>A0A232FN13_9HYME</name>
<accession>A0A232FN13</accession>
<feature type="domain" description="CCHC-type" evidence="1">
    <location>
        <begin position="64"/>
        <end position="78"/>
    </location>
</feature>
<organism evidence="2 3">
    <name type="scientific">Trichomalopsis sarcophagae</name>
    <dbReference type="NCBI Taxonomy" id="543379"/>
    <lineage>
        <taxon>Eukaryota</taxon>
        <taxon>Metazoa</taxon>
        <taxon>Ecdysozoa</taxon>
        <taxon>Arthropoda</taxon>
        <taxon>Hexapoda</taxon>
        <taxon>Insecta</taxon>
        <taxon>Pterygota</taxon>
        <taxon>Neoptera</taxon>
        <taxon>Endopterygota</taxon>
        <taxon>Hymenoptera</taxon>
        <taxon>Apocrita</taxon>
        <taxon>Proctotrupomorpha</taxon>
        <taxon>Chalcidoidea</taxon>
        <taxon>Pteromalidae</taxon>
        <taxon>Pteromalinae</taxon>
        <taxon>Trichomalopsis</taxon>
    </lineage>
</organism>
<dbReference type="STRING" id="543379.A0A232FN13"/>
<keyword evidence="3" id="KW-1185">Reference proteome</keyword>